<keyword evidence="1" id="KW-0812">Transmembrane</keyword>
<sequence>MNDKDKKRLDRRLDRVERELPKGSGRWIRWLRSPSARWVRLPVGLLLLVGGVFSILPVLGLWMLPLGLLLLAQDMPFLRRPTGRAMLWAERRWLRWKRRRQRANG</sequence>
<keyword evidence="1" id="KW-0472">Membrane</keyword>
<accession>A0A368KFC5</accession>
<dbReference type="Proteomes" id="UP000252387">
    <property type="component" value="Unassembled WGS sequence"/>
</dbReference>
<proteinExistence type="predicted"/>
<dbReference type="EMBL" id="QFWQ01000004">
    <property type="protein sequence ID" value="RCS30610.1"/>
    <property type="molecule type" value="Genomic_DNA"/>
</dbReference>
<dbReference type="AlphaFoldDB" id="A0A368KFC5"/>
<reference evidence="2 3" key="1">
    <citation type="submission" date="2018-05" db="EMBL/GenBank/DDBJ databases">
        <title>Draft genome sequence of Rhodanobacter denitrificans Yn1 isolated from gold copper mine.</title>
        <authorList>
            <person name="Yang N."/>
            <person name="Mazhar H.S."/>
            <person name="Rensing C."/>
        </authorList>
    </citation>
    <scope>NUCLEOTIDE SEQUENCE [LARGE SCALE GENOMIC DNA]</scope>
    <source>
        <strain evidence="2 3">Yn1</strain>
    </source>
</reference>
<gene>
    <name evidence="2" type="ORF">DEO45_06370</name>
</gene>
<name>A0A368KFC5_9GAMM</name>
<feature type="transmembrane region" description="Helical" evidence="1">
    <location>
        <begin position="43"/>
        <end position="71"/>
    </location>
</feature>
<evidence type="ECO:0000313" key="3">
    <source>
        <dbReference type="Proteomes" id="UP000252387"/>
    </source>
</evidence>
<evidence type="ECO:0000256" key="1">
    <source>
        <dbReference type="SAM" id="Phobius"/>
    </source>
</evidence>
<keyword evidence="1" id="KW-1133">Transmembrane helix</keyword>
<dbReference type="RefSeq" id="WP_114341863.1">
    <property type="nucleotide sequence ID" value="NZ_QFWQ01000004.1"/>
</dbReference>
<comment type="caution">
    <text evidence="2">The sequence shown here is derived from an EMBL/GenBank/DDBJ whole genome shotgun (WGS) entry which is preliminary data.</text>
</comment>
<evidence type="ECO:0000313" key="2">
    <source>
        <dbReference type="EMBL" id="RCS30610.1"/>
    </source>
</evidence>
<organism evidence="2 3">
    <name type="scientific">Rhodanobacter denitrificans</name>
    <dbReference type="NCBI Taxonomy" id="666685"/>
    <lineage>
        <taxon>Bacteria</taxon>
        <taxon>Pseudomonadati</taxon>
        <taxon>Pseudomonadota</taxon>
        <taxon>Gammaproteobacteria</taxon>
        <taxon>Lysobacterales</taxon>
        <taxon>Rhodanobacteraceae</taxon>
        <taxon>Rhodanobacter</taxon>
    </lineage>
</organism>
<evidence type="ECO:0008006" key="4">
    <source>
        <dbReference type="Google" id="ProtNLM"/>
    </source>
</evidence>
<protein>
    <recommendedName>
        <fullName evidence="4">Tryptophan synthase subunit beta</fullName>
    </recommendedName>
</protein>
<keyword evidence="3" id="KW-1185">Reference proteome</keyword>